<dbReference type="SUPFAM" id="SSF52172">
    <property type="entry name" value="CheY-like"/>
    <property type="match status" value="1"/>
</dbReference>
<dbReference type="Pfam" id="PF00512">
    <property type="entry name" value="HisKA"/>
    <property type="match status" value="1"/>
</dbReference>
<evidence type="ECO:0000259" key="6">
    <source>
        <dbReference type="PROSITE" id="PS50110"/>
    </source>
</evidence>
<dbReference type="PANTHER" id="PTHR45339">
    <property type="entry name" value="HYBRID SIGNAL TRANSDUCTION HISTIDINE KINASE J"/>
    <property type="match status" value="1"/>
</dbReference>
<dbReference type="Proteomes" id="UP000010796">
    <property type="component" value="Chromosome"/>
</dbReference>
<dbReference type="SUPFAM" id="SSF55874">
    <property type="entry name" value="ATPase domain of HSP90 chaperone/DNA topoisomerase II/histidine kinase"/>
    <property type="match status" value="1"/>
</dbReference>
<dbReference type="SUPFAM" id="SSF47384">
    <property type="entry name" value="Homodimeric domain of signal transducing histidine kinase"/>
    <property type="match status" value="1"/>
</dbReference>
<keyword evidence="7" id="KW-0808">Transferase</keyword>
<evidence type="ECO:0000259" key="5">
    <source>
        <dbReference type="PROSITE" id="PS50109"/>
    </source>
</evidence>
<comment type="catalytic activity">
    <reaction evidence="1">
        <text>ATP + protein L-histidine = ADP + protein N-phospho-L-histidine.</text>
        <dbReference type="EC" id="2.7.13.3"/>
    </reaction>
</comment>
<dbReference type="PRINTS" id="PR00344">
    <property type="entry name" value="BCTRLSENSOR"/>
</dbReference>
<keyword evidence="8" id="KW-1185">Reference proteome</keyword>
<dbReference type="InterPro" id="IPR001789">
    <property type="entry name" value="Sig_transdc_resp-reg_receiver"/>
</dbReference>
<dbReference type="eggNOG" id="COG0784">
    <property type="taxonomic scope" value="Bacteria"/>
</dbReference>
<evidence type="ECO:0000256" key="3">
    <source>
        <dbReference type="ARBA" id="ARBA00022553"/>
    </source>
</evidence>
<dbReference type="AlphaFoldDB" id="L0G1P8"/>
<dbReference type="PATRIC" id="fig|926556.3.peg.2673"/>
<protein>
    <recommendedName>
        <fullName evidence="2">histidine kinase</fullName>
        <ecNumber evidence="2">2.7.13.3</ecNumber>
    </recommendedName>
</protein>
<dbReference type="Gene3D" id="3.30.450.20">
    <property type="entry name" value="PAS domain"/>
    <property type="match status" value="1"/>
</dbReference>
<feature type="domain" description="Histidine kinase" evidence="5">
    <location>
        <begin position="264"/>
        <end position="485"/>
    </location>
</feature>
<dbReference type="Gene3D" id="3.40.50.2300">
    <property type="match status" value="1"/>
</dbReference>
<dbReference type="InterPro" id="IPR003594">
    <property type="entry name" value="HATPase_dom"/>
</dbReference>
<evidence type="ECO:0000313" key="8">
    <source>
        <dbReference type="Proteomes" id="UP000010796"/>
    </source>
</evidence>
<dbReference type="PROSITE" id="PS50109">
    <property type="entry name" value="HIS_KIN"/>
    <property type="match status" value="1"/>
</dbReference>
<keyword evidence="7" id="KW-0418">Kinase</keyword>
<dbReference type="Pfam" id="PF02518">
    <property type="entry name" value="HATPase_c"/>
    <property type="match status" value="1"/>
</dbReference>
<evidence type="ECO:0000256" key="1">
    <source>
        <dbReference type="ARBA" id="ARBA00000085"/>
    </source>
</evidence>
<dbReference type="GO" id="GO:0000155">
    <property type="term" value="F:phosphorelay sensor kinase activity"/>
    <property type="evidence" value="ECO:0007669"/>
    <property type="project" value="InterPro"/>
</dbReference>
<dbReference type="Pfam" id="PF00072">
    <property type="entry name" value="Response_reg"/>
    <property type="match status" value="1"/>
</dbReference>
<dbReference type="InterPro" id="IPR003661">
    <property type="entry name" value="HisK_dim/P_dom"/>
</dbReference>
<dbReference type="HOGENOM" id="CLU_000445_114_15_10"/>
<reference evidence="8" key="1">
    <citation type="submission" date="2012-02" db="EMBL/GenBank/DDBJ databases">
        <title>The complete genome of Echinicola vietnamensis DSM 17526.</title>
        <authorList>
            <person name="Lucas S."/>
            <person name="Copeland A."/>
            <person name="Lapidus A."/>
            <person name="Glavina del Rio T."/>
            <person name="Dalin E."/>
            <person name="Tice H."/>
            <person name="Bruce D."/>
            <person name="Goodwin L."/>
            <person name="Pitluck S."/>
            <person name="Peters L."/>
            <person name="Ovchinnikova G."/>
            <person name="Teshima H."/>
            <person name="Kyrpides N."/>
            <person name="Mavromatis K."/>
            <person name="Ivanova N."/>
            <person name="Brettin T."/>
            <person name="Detter J.C."/>
            <person name="Han C."/>
            <person name="Larimer F."/>
            <person name="Land M."/>
            <person name="Hauser L."/>
            <person name="Markowitz V."/>
            <person name="Cheng J.-F."/>
            <person name="Hugenholtz P."/>
            <person name="Woyke T."/>
            <person name="Wu D."/>
            <person name="Brambilla E."/>
            <person name="Klenk H.-P."/>
            <person name="Eisen J.A."/>
        </authorList>
    </citation>
    <scope>NUCLEOTIDE SEQUENCE [LARGE SCALE GENOMIC DNA]</scope>
    <source>
        <strain evidence="8">DSM 17526 / LMG 23754 / KMM 6221</strain>
    </source>
</reference>
<dbReference type="InterPro" id="IPR036097">
    <property type="entry name" value="HisK_dim/P_sf"/>
</dbReference>
<dbReference type="eggNOG" id="COG2205">
    <property type="taxonomic scope" value="Bacteria"/>
</dbReference>
<dbReference type="CDD" id="cd17546">
    <property type="entry name" value="REC_hyHK_CKI1_RcsC-like"/>
    <property type="match status" value="1"/>
</dbReference>
<feature type="domain" description="Response regulatory" evidence="6">
    <location>
        <begin position="512"/>
        <end position="625"/>
    </location>
</feature>
<feature type="modified residue" description="4-aspartylphosphate" evidence="4">
    <location>
        <position position="561"/>
    </location>
</feature>
<dbReference type="InterPro" id="IPR005467">
    <property type="entry name" value="His_kinase_dom"/>
</dbReference>
<dbReference type="RefSeq" id="WP_015266336.1">
    <property type="nucleotide sequence ID" value="NC_019904.1"/>
</dbReference>
<keyword evidence="3 4" id="KW-0597">Phosphoprotein</keyword>
<dbReference type="SUPFAM" id="SSF55785">
    <property type="entry name" value="PYP-like sensor domain (PAS domain)"/>
    <property type="match status" value="1"/>
</dbReference>
<dbReference type="PROSITE" id="PS50110">
    <property type="entry name" value="RESPONSE_REGULATORY"/>
    <property type="match status" value="1"/>
</dbReference>
<dbReference type="InterPro" id="IPR035965">
    <property type="entry name" value="PAS-like_dom_sf"/>
</dbReference>
<dbReference type="InterPro" id="IPR004358">
    <property type="entry name" value="Sig_transdc_His_kin-like_C"/>
</dbReference>
<dbReference type="InterPro" id="IPR011006">
    <property type="entry name" value="CheY-like_superfamily"/>
</dbReference>
<dbReference type="PANTHER" id="PTHR45339:SF5">
    <property type="entry name" value="HISTIDINE KINASE"/>
    <property type="match status" value="1"/>
</dbReference>
<dbReference type="CDD" id="cd00082">
    <property type="entry name" value="HisKA"/>
    <property type="match status" value="1"/>
</dbReference>
<evidence type="ECO:0000256" key="2">
    <source>
        <dbReference type="ARBA" id="ARBA00012438"/>
    </source>
</evidence>
<dbReference type="CDD" id="cd16922">
    <property type="entry name" value="HATPase_EvgS-ArcB-TorS-like"/>
    <property type="match status" value="1"/>
</dbReference>
<dbReference type="EMBL" id="CP003346">
    <property type="protein sequence ID" value="AGA78780.1"/>
    <property type="molecule type" value="Genomic_DNA"/>
</dbReference>
<dbReference type="EC" id="2.7.13.3" evidence="2"/>
<dbReference type="KEGG" id="evi:Echvi_2534"/>
<dbReference type="SMART" id="SM00448">
    <property type="entry name" value="REC"/>
    <property type="match status" value="1"/>
</dbReference>
<dbReference type="OrthoDB" id="9811889at2"/>
<dbReference type="Gene3D" id="1.10.287.130">
    <property type="match status" value="1"/>
</dbReference>
<gene>
    <name evidence="7" type="ordered locus">Echvi_2534</name>
</gene>
<dbReference type="InterPro" id="IPR036890">
    <property type="entry name" value="HATPase_C_sf"/>
</dbReference>
<name>L0G1P8_ECHVK</name>
<dbReference type="FunFam" id="3.30.565.10:FF:000010">
    <property type="entry name" value="Sensor histidine kinase RcsC"/>
    <property type="match status" value="1"/>
</dbReference>
<dbReference type="SMART" id="SM00387">
    <property type="entry name" value="HATPase_c"/>
    <property type="match status" value="1"/>
</dbReference>
<accession>L0G1P8</accession>
<organism evidence="7 8">
    <name type="scientific">Echinicola vietnamensis (strain DSM 17526 / LMG 23754 / KMM 6221)</name>
    <dbReference type="NCBI Taxonomy" id="926556"/>
    <lineage>
        <taxon>Bacteria</taxon>
        <taxon>Pseudomonadati</taxon>
        <taxon>Bacteroidota</taxon>
        <taxon>Cytophagia</taxon>
        <taxon>Cytophagales</taxon>
        <taxon>Cyclobacteriaceae</taxon>
        <taxon>Echinicola</taxon>
    </lineage>
</organism>
<dbReference type="Gene3D" id="3.30.565.10">
    <property type="entry name" value="Histidine kinase-like ATPase, C-terminal domain"/>
    <property type="match status" value="1"/>
</dbReference>
<sequence length="630" mass="70739">MRLPSMNTFKAVVEQSTDIVFIVDNKAPYKVVYGNKIFYEQIGDKLADKSLAGMQVDEGAFSFHEEFIINLDNEYFSFFMEELKEDHVFLFHRGTKVKITSTAQGAETRQFSNGEMQFFKLLNEKVPSANFQLVLDGDGKMCFSYLSDRVKKMFKLEADGEEITSLDYLLSKVHPMDVGKVLKSIVHSARVKGHWECVFRISVRENAEPLWVLGRAIPEHESDNLYWYGSIVDVSVLKRREMELEKAKLDAEASGKVKSDFISTIIHEIRTPLNAISGSVFSLYEEGYAAGQKPLLNNISFATDSLIIMVNDLLDFQKTEAGKIQLEYKPFNLRELLEQVIGGLKYQAHESKNSLNLIASGHLDLRVVGDRLRLAQVLNNLISNGLKFTNQGRVDVTATIAAETDMDVRVYFEVKDTGIGIARENLQKVFNEFEQVTQSFDVKYGGTGLGMPITKKLLQLMGSEIQVESEEGKGSTFFFELSFMKPVASEVGALVYPETLKSQVHNLPVGLKVLLAEDNDVNAIVVLKIIKRWGMVCERVCDGQEAVELAKRNDYDLVLMDVQMPILDGCQAAKRIKEHSSVPIIALTAASKSECCSKHDMAFLDAFVSKPINAADLKDRIYNLIVPHIS</sequence>
<evidence type="ECO:0000313" key="7">
    <source>
        <dbReference type="EMBL" id="AGA78780.1"/>
    </source>
</evidence>
<evidence type="ECO:0000256" key="4">
    <source>
        <dbReference type="PROSITE-ProRule" id="PRU00169"/>
    </source>
</evidence>
<dbReference type="SMART" id="SM00388">
    <property type="entry name" value="HisKA"/>
    <property type="match status" value="1"/>
</dbReference>
<proteinExistence type="predicted"/>
<dbReference type="STRING" id="926556.Echvi_2534"/>